<reference evidence="3 4" key="1">
    <citation type="journal article" date="2008" name="Genome Biol.">
        <title>A genomic analysis of the archaeal system Ignicoccus hospitalis-Nanoarchaeum equitans.</title>
        <authorList>
            <person name="Podar M."/>
            <person name="Anderson I."/>
            <person name="Makarova K.S."/>
            <person name="Elkins J.G."/>
            <person name="Ivanova N."/>
            <person name="Wall M.A."/>
            <person name="Lykidis A."/>
            <person name="Mavromatis K."/>
            <person name="Sun H."/>
            <person name="Hudson M.E."/>
            <person name="Chen W."/>
            <person name="Deciu C."/>
            <person name="Hutchison D."/>
            <person name="Eads J.R."/>
            <person name="Anderson A."/>
            <person name="Fernandes F."/>
            <person name="Szeto E."/>
            <person name="Lapidus A."/>
            <person name="Kyrpides N.C."/>
            <person name="Saier M.H.Jr."/>
            <person name="Richardson P.M."/>
            <person name="Rachel R."/>
            <person name="Huber H."/>
            <person name="Eisen J.A."/>
            <person name="Koonin E.V."/>
            <person name="Keller M."/>
            <person name="Stetter K.O."/>
        </authorList>
    </citation>
    <scope>NUCLEOTIDE SEQUENCE [LARGE SCALE GENOMIC DNA]</scope>
    <source>
        <strain evidence="4">KIN4/I / DSM 18386 / JCM 14125</strain>
    </source>
</reference>
<dbReference type="SUPFAM" id="SSF56024">
    <property type="entry name" value="Phospholipase D/nuclease"/>
    <property type="match status" value="1"/>
</dbReference>
<feature type="transmembrane region" description="Helical" evidence="2">
    <location>
        <begin position="184"/>
        <end position="207"/>
    </location>
</feature>
<keyword evidence="2" id="KW-1133">Transmembrane helix</keyword>
<evidence type="ECO:0000256" key="2">
    <source>
        <dbReference type="SAM" id="Phobius"/>
    </source>
</evidence>
<keyword evidence="2" id="KW-0812">Transmembrane</keyword>
<dbReference type="Proteomes" id="UP000000262">
    <property type="component" value="Chromosome"/>
</dbReference>
<evidence type="ECO:0000313" key="3">
    <source>
        <dbReference type="EMBL" id="ABU81333.1"/>
    </source>
</evidence>
<gene>
    <name evidence="3" type="ordered locus">Igni_0149</name>
</gene>
<keyword evidence="4" id="KW-1185">Reference proteome</keyword>
<protein>
    <submittedName>
        <fullName evidence="3">Uncharacterized protein</fullName>
    </submittedName>
</protein>
<dbReference type="HOGENOM" id="CLU_996073_0_0_2"/>
<dbReference type="KEGG" id="iho:Igni_0149"/>
<proteinExistence type="predicted"/>
<name>A8A8T1_IGNH4</name>
<sequence>MLPSVKVTNDLPRAPKKAPLPRGPGQRPLFPRREALLLPYFERERSPAQHRIERQLEKINLEEATLALIEVAEREIYVASEKFPHKVLRALKRKSESGVSVKIITADESCEVLKFWGLRTSKCITKGLMKGTVIRLPLLAASLFLPSHLNAALTPYSLLGVIIGSSLPASYALLLAELYWWREYFAYTFIPWVLKASCATSFIELLIKTFMPKNKNAGNVEVRTVDALPSTLVVVDGKRGFSSECRLSSSRCLANVYREGAHELLREFSLLWEASRPAK</sequence>
<keyword evidence="2" id="KW-0472">Membrane</keyword>
<organism evidence="3 4">
    <name type="scientific">Ignicoccus hospitalis (strain KIN4/I / DSM 18386 / JCM 14125)</name>
    <dbReference type="NCBI Taxonomy" id="453591"/>
    <lineage>
        <taxon>Archaea</taxon>
        <taxon>Thermoproteota</taxon>
        <taxon>Thermoprotei</taxon>
        <taxon>Desulfurococcales</taxon>
        <taxon>Desulfurococcaceae</taxon>
        <taxon>Ignicoccus</taxon>
    </lineage>
</organism>
<feature type="region of interest" description="Disordered" evidence="1">
    <location>
        <begin position="1"/>
        <end position="29"/>
    </location>
</feature>
<accession>A8A8T1</accession>
<dbReference type="AlphaFoldDB" id="A8A8T1"/>
<dbReference type="EMBL" id="CP000816">
    <property type="protein sequence ID" value="ABU81333.1"/>
    <property type="molecule type" value="Genomic_DNA"/>
</dbReference>
<evidence type="ECO:0000256" key="1">
    <source>
        <dbReference type="SAM" id="MobiDB-lite"/>
    </source>
</evidence>
<evidence type="ECO:0000313" key="4">
    <source>
        <dbReference type="Proteomes" id="UP000000262"/>
    </source>
</evidence>